<feature type="transmembrane region" description="Helical" evidence="5">
    <location>
        <begin position="102"/>
        <end position="120"/>
    </location>
</feature>
<evidence type="ECO:0000313" key="7">
    <source>
        <dbReference type="EMBL" id="CAD6950246.1"/>
    </source>
</evidence>
<dbReference type="EMBL" id="LWDD02000920">
    <property type="protein sequence ID" value="KAE8255164.1"/>
    <property type="molecule type" value="Genomic_DNA"/>
</dbReference>
<protein>
    <recommendedName>
        <fullName evidence="6">Fatty acid hydroxylase domain-containing protein</fullName>
    </recommendedName>
</protein>
<dbReference type="GO" id="GO:0005506">
    <property type="term" value="F:iron ion binding"/>
    <property type="evidence" value="ECO:0007669"/>
    <property type="project" value="InterPro"/>
</dbReference>
<comment type="subcellular location">
    <subcellularLocation>
        <location evidence="1">Membrane</location>
    </subcellularLocation>
</comment>
<organism evidence="8 9">
    <name type="scientific">Tilletia caries</name>
    <name type="common">wheat bunt fungus</name>
    <dbReference type="NCBI Taxonomy" id="13290"/>
    <lineage>
        <taxon>Eukaryota</taxon>
        <taxon>Fungi</taxon>
        <taxon>Dikarya</taxon>
        <taxon>Basidiomycota</taxon>
        <taxon>Ustilaginomycotina</taxon>
        <taxon>Exobasidiomycetes</taxon>
        <taxon>Tilletiales</taxon>
        <taxon>Tilletiaceae</taxon>
        <taxon>Tilletia</taxon>
    </lineage>
</organism>
<keyword evidence="2 5" id="KW-0812">Transmembrane</keyword>
<feature type="domain" description="Fatty acid hydroxylase" evidence="6">
    <location>
        <begin position="188"/>
        <end position="329"/>
    </location>
</feature>
<evidence type="ECO:0000256" key="1">
    <source>
        <dbReference type="ARBA" id="ARBA00004370"/>
    </source>
</evidence>
<dbReference type="PANTHER" id="PTHR11863">
    <property type="entry name" value="STEROL DESATURASE"/>
    <property type="match status" value="1"/>
</dbReference>
<evidence type="ECO:0000256" key="2">
    <source>
        <dbReference type="ARBA" id="ARBA00022692"/>
    </source>
</evidence>
<proteinExistence type="predicted"/>
<evidence type="ECO:0000256" key="5">
    <source>
        <dbReference type="SAM" id="Phobius"/>
    </source>
</evidence>
<gene>
    <name evidence="8" type="ORF">A4X03_0g5605</name>
    <name evidence="7" type="ORF">JKIAZH3_G1129</name>
</gene>
<dbReference type="EMBL" id="CAJHJG010005434">
    <property type="protein sequence ID" value="CAD6950246.1"/>
    <property type="molecule type" value="Genomic_DNA"/>
</dbReference>
<dbReference type="Pfam" id="PF04116">
    <property type="entry name" value="FA_hydroxylase"/>
    <property type="match status" value="1"/>
</dbReference>
<evidence type="ECO:0000313" key="8">
    <source>
        <dbReference type="EMBL" id="KAE8255164.1"/>
    </source>
</evidence>
<evidence type="ECO:0000256" key="4">
    <source>
        <dbReference type="ARBA" id="ARBA00023136"/>
    </source>
</evidence>
<dbReference type="Proteomes" id="UP000836402">
    <property type="component" value="Unassembled WGS sequence"/>
</dbReference>
<dbReference type="GO" id="GO:0016491">
    <property type="term" value="F:oxidoreductase activity"/>
    <property type="evidence" value="ECO:0007669"/>
    <property type="project" value="InterPro"/>
</dbReference>
<evidence type="ECO:0000259" key="6">
    <source>
        <dbReference type="Pfam" id="PF04116"/>
    </source>
</evidence>
<dbReference type="GO" id="GO:0016020">
    <property type="term" value="C:membrane"/>
    <property type="evidence" value="ECO:0007669"/>
    <property type="project" value="UniProtKB-SubCell"/>
</dbReference>
<dbReference type="Proteomes" id="UP000077671">
    <property type="component" value="Unassembled WGS sequence"/>
</dbReference>
<keyword evidence="4 5" id="KW-0472">Membrane</keyword>
<reference evidence="7" key="3">
    <citation type="submission" date="2020-10" db="EMBL/GenBank/DDBJ databases">
        <authorList>
            <person name="Sedaghatjoo S."/>
        </authorList>
    </citation>
    <scope>NUCLEOTIDE SEQUENCE</scope>
    <source>
        <strain evidence="7">AZH3</strain>
    </source>
</reference>
<dbReference type="InterPro" id="IPR050307">
    <property type="entry name" value="Sterol_Desaturase_Related"/>
</dbReference>
<reference evidence="8" key="1">
    <citation type="submission" date="2016-04" db="EMBL/GenBank/DDBJ databases">
        <authorList>
            <person name="Nguyen H.D."/>
            <person name="Kesanakurti P."/>
            <person name="Cullis J."/>
            <person name="Levesque C.A."/>
            <person name="Hambleton S."/>
        </authorList>
    </citation>
    <scope>NUCLEOTIDE SEQUENCE</scope>
    <source>
        <strain evidence="8">DAOMC 238032</strain>
    </source>
</reference>
<name>A0A177V3L6_9BASI</name>
<reference evidence="8" key="2">
    <citation type="journal article" date="2019" name="IMA Fungus">
        <title>Genome sequencing and comparison of five Tilletia species to identify candidate genes for the detection of regulated species infecting wheat.</title>
        <authorList>
            <person name="Nguyen H.D.T."/>
            <person name="Sultana T."/>
            <person name="Kesanakurti P."/>
            <person name="Hambleton S."/>
        </authorList>
    </citation>
    <scope>NUCLEOTIDE SEQUENCE</scope>
    <source>
        <strain evidence="8">DAOMC 238032</strain>
    </source>
</reference>
<evidence type="ECO:0000256" key="3">
    <source>
        <dbReference type="ARBA" id="ARBA00022989"/>
    </source>
</evidence>
<dbReference type="AlphaFoldDB" id="A0A177V3L6"/>
<evidence type="ECO:0000313" key="10">
    <source>
        <dbReference type="Proteomes" id="UP000836402"/>
    </source>
</evidence>
<keyword evidence="10" id="KW-1185">Reference proteome</keyword>
<keyword evidence="3 5" id="KW-1133">Transmembrane helix</keyword>
<evidence type="ECO:0000313" key="9">
    <source>
        <dbReference type="Proteomes" id="UP000077671"/>
    </source>
</evidence>
<dbReference type="InterPro" id="IPR006694">
    <property type="entry name" value="Fatty_acid_hydroxylase"/>
</dbReference>
<accession>A0A177V3L6</accession>
<sequence>MKADIQPQAKRYTATDRPKRSMKETWYREKQWSQWNLAQRLLFLVRLMPPKNALKPPHKEATEPVGVFTELAQWAFWFPLAATTPTLQYIYMKTTGETWSPFAAYCIYLFSFIVFSILTVQQLNRLGLKHGYFDSKHSRDGVPDQQSHTVLWSLTATVAFRPIVGFYFSYDRNELPWISPWFPLQAFAYATTLDLFFYCYHRVMHEVPFLWKFHQRHHETHHPNALLSPFADLEQDVFDIVVVPYLTFATLPMNFHTFWMISLGILYTEAAGHSGVRLYLPAPLTGYILRPLGMELALEDHDIHHRHGWKDRGGNYGKQTRVWDFMFGTMRPRIETQWKQVDWNNKVPMFG</sequence>
<dbReference type="GO" id="GO:0008610">
    <property type="term" value="P:lipid biosynthetic process"/>
    <property type="evidence" value="ECO:0007669"/>
    <property type="project" value="InterPro"/>
</dbReference>
<comment type="caution">
    <text evidence="8">The sequence shown here is derived from an EMBL/GenBank/DDBJ whole genome shotgun (WGS) entry which is preliminary data.</text>
</comment>